<evidence type="ECO:0000259" key="2">
    <source>
        <dbReference type="Pfam" id="PF01494"/>
    </source>
</evidence>
<dbReference type="InterPro" id="IPR002938">
    <property type="entry name" value="FAD-bd"/>
</dbReference>
<dbReference type="PANTHER" id="PTHR43476">
    <property type="entry name" value="3-(3-HYDROXY-PHENYL)PROPIONATE/3-HYDROXYCINNAMIC ACID HYDROXYLASE"/>
    <property type="match status" value="1"/>
</dbReference>
<keyword evidence="1" id="KW-0560">Oxidoreductase</keyword>
<keyword evidence="4" id="KW-1185">Reference proteome</keyword>
<accession>A0A7Z0D4T1</accession>
<protein>
    <submittedName>
        <fullName evidence="3">2-polyprenyl-6-methoxyphenol hydroxylase-like FAD-dependent oxidoreductase</fullName>
    </submittedName>
</protein>
<dbReference type="PANTHER" id="PTHR43476:SF3">
    <property type="entry name" value="FAD-BINDING MONOOXYGENASE"/>
    <property type="match status" value="1"/>
</dbReference>
<dbReference type="Gene3D" id="3.30.70.2450">
    <property type="match status" value="1"/>
</dbReference>
<dbReference type="SUPFAM" id="SSF51905">
    <property type="entry name" value="FAD/NAD(P)-binding domain"/>
    <property type="match status" value="1"/>
</dbReference>
<dbReference type="AlphaFoldDB" id="A0A7Z0D4T1"/>
<dbReference type="EMBL" id="JACBZP010000001">
    <property type="protein sequence ID" value="NYI68882.1"/>
    <property type="molecule type" value="Genomic_DNA"/>
</dbReference>
<dbReference type="Pfam" id="PF01494">
    <property type="entry name" value="FAD_binding_3"/>
    <property type="match status" value="1"/>
</dbReference>
<dbReference type="GO" id="GO:0008688">
    <property type="term" value="F:3-(3-hydroxyphenyl)propionate hydroxylase activity"/>
    <property type="evidence" value="ECO:0007669"/>
    <property type="project" value="TreeGrafter"/>
</dbReference>
<dbReference type="GO" id="GO:0071949">
    <property type="term" value="F:FAD binding"/>
    <property type="evidence" value="ECO:0007669"/>
    <property type="project" value="InterPro"/>
</dbReference>
<dbReference type="Gene3D" id="3.50.50.60">
    <property type="entry name" value="FAD/NAD(P)-binding domain"/>
    <property type="match status" value="1"/>
</dbReference>
<gene>
    <name evidence="3" type="ORF">BJY26_003188</name>
</gene>
<evidence type="ECO:0000313" key="4">
    <source>
        <dbReference type="Proteomes" id="UP000539111"/>
    </source>
</evidence>
<dbReference type="RefSeq" id="WP_179429163.1">
    <property type="nucleotide sequence ID" value="NZ_JACBZP010000001.1"/>
</dbReference>
<dbReference type="GO" id="GO:0019622">
    <property type="term" value="P:3-(3-hydroxy)phenylpropionate catabolic process"/>
    <property type="evidence" value="ECO:0007669"/>
    <property type="project" value="TreeGrafter"/>
</dbReference>
<dbReference type="InterPro" id="IPR050631">
    <property type="entry name" value="PheA/TfdB_FAD_monoxygenase"/>
</dbReference>
<name>A0A7Z0D4T1_9MICO</name>
<organism evidence="3 4">
    <name type="scientific">Spelaeicoccus albus</name>
    <dbReference type="NCBI Taxonomy" id="1280376"/>
    <lineage>
        <taxon>Bacteria</taxon>
        <taxon>Bacillati</taxon>
        <taxon>Actinomycetota</taxon>
        <taxon>Actinomycetes</taxon>
        <taxon>Micrococcales</taxon>
        <taxon>Brevibacteriaceae</taxon>
        <taxon>Spelaeicoccus</taxon>
    </lineage>
</organism>
<evidence type="ECO:0000313" key="3">
    <source>
        <dbReference type="EMBL" id="NYI68882.1"/>
    </source>
</evidence>
<reference evidence="3 4" key="1">
    <citation type="submission" date="2020-07" db="EMBL/GenBank/DDBJ databases">
        <title>Sequencing the genomes of 1000 actinobacteria strains.</title>
        <authorList>
            <person name="Klenk H.-P."/>
        </authorList>
    </citation>
    <scope>NUCLEOTIDE SEQUENCE [LARGE SCALE GENOMIC DNA]</scope>
    <source>
        <strain evidence="3 4">DSM 26341</strain>
    </source>
</reference>
<dbReference type="PRINTS" id="PR00420">
    <property type="entry name" value="RNGMNOXGNASE"/>
</dbReference>
<dbReference type="Proteomes" id="UP000539111">
    <property type="component" value="Unassembled WGS sequence"/>
</dbReference>
<dbReference type="InterPro" id="IPR036188">
    <property type="entry name" value="FAD/NAD-bd_sf"/>
</dbReference>
<evidence type="ECO:0000256" key="1">
    <source>
        <dbReference type="ARBA" id="ARBA00023002"/>
    </source>
</evidence>
<feature type="domain" description="FAD-binding" evidence="2">
    <location>
        <begin position="2"/>
        <end position="312"/>
    </location>
</feature>
<proteinExistence type="predicted"/>
<comment type="caution">
    <text evidence="3">The sequence shown here is derived from an EMBL/GenBank/DDBJ whole genome shotgun (WGS) entry which is preliminary data.</text>
</comment>
<sequence>MYDVAVIGAGPVGMLLGCQLASLGLDITVLEARTSRTVHSRAIGIHPPSLAALSRLGIAGELIRGGVRVRRGILRSRGRDVGAVTFEKASAVFPYVLTVPQYVTEDVLGRTLRTAAPGALTRGFPVRTVAAADDHVEIGGPGGVVVRAQFAVAADGAKSTVRAASGLGLRTVDLTDTYLMGDFADTTRDGPRAVIHVEPDGVVESFPLPGRQRRWVVRTPGLFDRAEPGELSELIRARTGTSVDPATVAVLSAFRARSRLATGMVFGRIIAIGDAAHEISPIGGQGMNLGWLDACDLAPVLASIIRRGRARDDDPDRTRRLLARFSRRRMHSARVADRQARLNMALGRQLSGGQLAMRDFALRAALATPVRTAMARAFTMRGL</sequence>